<reference evidence="2 3" key="1">
    <citation type="journal article" date="2016" name="Nat. Commun.">
        <title>Thousands of microbial genomes shed light on interconnected biogeochemical processes in an aquifer system.</title>
        <authorList>
            <person name="Anantharaman K."/>
            <person name="Brown C.T."/>
            <person name="Hug L.A."/>
            <person name="Sharon I."/>
            <person name="Castelle C.J."/>
            <person name="Probst A.J."/>
            <person name="Thomas B.C."/>
            <person name="Singh A."/>
            <person name="Wilkins M.J."/>
            <person name="Karaoz U."/>
            <person name="Brodie E.L."/>
            <person name="Williams K.H."/>
            <person name="Hubbard S.S."/>
            <person name="Banfield J.F."/>
        </authorList>
    </citation>
    <scope>NUCLEOTIDE SEQUENCE [LARGE SCALE GENOMIC DNA]</scope>
</reference>
<dbReference type="EMBL" id="MHQL01000064">
    <property type="protein sequence ID" value="OHA01370.1"/>
    <property type="molecule type" value="Genomic_DNA"/>
</dbReference>
<keyword evidence="1" id="KW-1133">Transmembrane helix</keyword>
<keyword evidence="1" id="KW-0472">Membrane</keyword>
<keyword evidence="1" id="KW-0812">Transmembrane</keyword>
<sequence>MIDIILATTTVISFGCIAYMVSRKMPLLLAVPENLISESFVIRPSKAKVVWDHIAEWFLEKHYIIWGLFFLEGLFRAFHMIFGSIDWIFYSLYKKVGAKKAQYISHSESGYWKYPAHWRRASEKKSEVAENISEELPFVDSIAPR</sequence>
<dbReference type="AlphaFoldDB" id="A0A1G2KPP0"/>
<evidence type="ECO:0000256" key="1">
    <source>
        <dbReference type="SAM" id="Phobius"/>
    </source>
</evidence>
<feature type="transmembrane region" description="Helical" evidence="1">
    <location>
        <begin position="63"/>
        <end position="90"/>
    </location>
</feature>
<comment type="caution">
    <text evidence="2">The sequence shown here is derived from an EMBL/GenBank/DDBJ whole genome shotgun (WGS) entry which is preliminary data.</text>
</comment>
<evidence type="ECO:0000313" key="2">
    <source>
        <dbReference type="EMBL" id="OHA01370.1"/>
    </source>
</evidence>
<proteinExistence type="predicted"/>
<organism evidence="2 3">
    <name type="scientific">Candidatus Sungbacteria bacterium RIFCSPHIGHO2_02_FULL_51_29</name>
    <dbReference type="NCBI Taxonomy" id="1802273"/>
    <lineage>
        <taxon>Bacteria</taxon>
        <taxon>Candidatus Sungiibacteriota</taxon>
    </lineage>
</organism>
<protein>
    <submittedName>
        <fullName evidence="2">Uncharacterized protein</fullName>
    </submittedName>
</protein>
<evidence type="ECO:0000313" key="3">
    <source>
        <dbReference type="Proteomes" id="UP000177811"/>
    </source>
</evidence>
<dbReference type="Proteomes" id="UP000177811">
    <property type="component" value="Unassembled WGS sequence"/>
</dbReference>
<accession>A0A1G2KPP0</accession>
<gene>
    <name evidence="2" type="ORF">A3C16_00890</name>
</gene>
<name>A0A1G2KPP0_9BACT</name>